<proteinExistence type="predicted"/>
<evidence type="ECO:0000313" key="1">
    <source>
        <dbReference type="EMBL" id="QNO47176.1"/>
    </source>
</evidence>
<organism evidence="1">
    <name type="scientific">Candidatus Methanogaster sp. ANME-2c ERB4</name>
    <dbReference type="NCBI Taxonomy" id="2759911"/>
    <lineage>
        <taxon>Archaea</taxon>
        <taxon>Methanobacteriati</taxon>
        <taxon>Methanobacteriota</taxon>
        <taxon>Stenosarchaea group</taxon>
        <taxon>Methanomicrobia</taxon>
        <taxon>Methanosarcinales</taxon>
        <taxon>ANME-2 cluster</taxon>
        <taxon>Candidatus Methanogasteraceae</taxon>
        <taxon>Candidatus Methanogaster</taxon>
    </lineage>
</organism>
<protein>
    <submittedName>
        <fullName evidence="1">Uncharacterized protein</fullName>
    </submittedName>
</protein>
<name>A0A7G9YGP2_9EURY</name>
<reference evidence="1" key="1">
    <citation type="submission" date="2020-06" db="EMBL/GenBank/DDBJ databases">
        <title>Unique genomic features of the anaerobic methanotrophic archaea.</title>
        <authorList>
            <person name="Chadwick G.L."/>
            <person name="Skennerton C.T."/>
            <person name="Laso-Perez R."/>
            <person name="Leu A.O."/>
            <person name="Speth D.R."/>
            <person name="Yu H."/>
            <person name="Morgan-Lang C."/>
            <person name="Hatzenpichler R."/>
            <person name="Goudeau D."/>
            <person name="Malmstrom R."/>
            <person name="Brazelton W.J."/>
            <person name="Woyke T."/>
            <person name="Hallam S.J."/>
            <person name="Tyson G.W."/>
            <person name="Wegener G."/>
            <person name="Boetius A."/>
            <person name="Orphan V."/>
        </authorList>
    </citation>
    <scope>NUCLEOTIDE SEQUENCE</scope>
</reference>
<sequence>MSKLLLQTISTSGRMSIDKFDAAFDTLCQLPGISTSEVDLNHVRRQTIRYLDSLGHCEFDFDQRHVFACPPVLVALPPYGLPKAVLTGARTPSVVQKMKNFVKGNRNSVSYSSKLQRSEHPLLPPAIYIEAIDHDHLQKVAQAAQIGCHLTAPAAWSLVNFSAGIENVRYNLTYEDRADINWLKRTFSTDTLTFSKNHNTENVQGLVEYTNPRSQQKLHWIWDGNRAAEVDRDWGRYMILADEGVDVLLYDERRHQLVVPAYVPIPRFLARAATLCTGLAPATLHMGEQSVGGVPAGHPVDIYCAVPPPVAMMISEKLSQNLIDHSTVPDSHGVIS</sequence>
<dbReference type="EMBL" id="MT631243">
    <property type="protein sequence ID" value="QNO47176.1"/>
    <property type="molecule type" value="Genomic_DNA"/>
</dbReference>
<dbReference type="AlphaFoldDB" id="A0A7G9YGP2"/>
<accession>A0A7G9YGP2</accession>
<gene>
    <name evidence="1" type="ORF">FLPJBPEJ_00020</name>
</gene>